<evidence type="ECO:0000313" key="4">
    <source>
        <dbReference type="Proteomes" id="UP000594262"/>
    </source>
</evidence>
<evidence type="ECO:0000256" key="2">
    <source>
        <dbReference type="SAM" id="MobiDB-lite"/>
    </source>
</evidence>
<accession>A0A7M5UFK4</accession>
<dbReference type="EnsemblMetazoa" id="CLYHEMT009970.1">
    <property type="protein sequence ID" value="CLYHEMP009970.1"/>
    <property type="gene ID" value="CLYHEMG009970"/>
</dbReference>
<evidence type="ECO:0000256" key="1">
    <source>
        <dbReference type="SAM" id="Coils"/>
    </source>
</evidence>
<dbReference type="AlphaFoldDB" id="A0A7M5UFK4"/>
<protein>
    <submittedName>
        <fullName evidence="3">Uncharacterized protein</fullName>
    </submittedName>
</protein>
<feature type="compositionally biased region" description="Acidic residues" evidence="2">
    <location>
        <begin position="282"/>
        <end position="292"/>
    </location>
</feature>
<feature type="region of interest" description="Disordered" evidence="2">
    <location>
        <begin position="264"/>
        <end position="300"/>
    </location>
</feature>
<proteinExistence type="predicted"/>
<feature type="region of interest" description="Disordered" evidence="2">
    <location>
        <begin position="211"/>
        <end position="245"/>
    </location>
</feature>
<feature type="coiled-coil region" evidence="1">
    <location>
        <begin position="86"/>
        <end position="113"/>
    </location>
</feature>
<evidence type="ECO:0000313" key="3">
    <source>
        <dbReference type="EnsemblMetazoa" id="CLYHEMP009970.1"/>
    </source>
</evidence>
<keyword evidence="1" id="KW-0175">Coiled coil</keyword>
<sequence length="371" mass="44276">MKARAMSAHLECCDETNTKIKTRMKEEDPIYENIVRFDNVQIIDPRIIRIIKRVHDTPDKIRQETDRFVQFIDKLKKSYIQSIVKRTNAERRFSEAVTRYEGYERELRGYQQEQCLIQFKDDTILAQQNLEKSHVELVLARNILESTERELLVHKEQLGLLSKKAEHSFIYFLRKFADRYWTDMYMTELNDCDVAPLPPPRFEFPTELTQDDITTTTDSPPSTDCVIDDATTDDVSSSERRTSDEGFEWDATFDEHFQNSFQQPPRMLPMRYTKHDTSSDGEISDESDYEDDYPNRENGKYESENFYDRFADDDDEERVNEKAKLYTPEPLYEDLFIYRRRCALMQRIKPSRLMKYLRTFVHGPWEGWEDL</sequence>
<dbReference type="Proteomes" id="UP000594262">
    <property type="component" value="Unplaced"/>
</dbReference>
<organism evidence="3 4">
    <name type="scientific">Clytia hemisphaerica</name>
    <dbReference type="NCBI Taxonomy" id="252671"/>
    <lineage>
        <taxon>Eukaryota</taxon>
        <taxon>Metazoa</taxon>
        <taxon>Cnidaria</taxon>
        <taxon>Hydrozoa</taxon>
        <taxon>Hydroidolina</taxon>
        <taxon>Leptothecata</taxon>
        <taxon>Obeliida</taxon>
        <taxon>Clytiidae</taxon>
        <taxon>Clytia</taxon>
    </lineage>
</organism>
<name>A0A7M5UFK4_9CNID</name>
<reference evidence="3" key="1">
    <citation type="submission" date="2021-01" db="UniProtKB">
        <authorList>
            <consortium name="EnsemblMetazoa"/>
        </authorList>
    </citation>
    <scope>IDENTIFICATION</scope>
</reference>
<feature type="compositionally biased region" description="Low complexity" evidence="2">
    <location>
        <begin position="211"/>
        <end position="224"/>
    </location>
</feature>
<keyword evidence="4" id="KW-1185">Reference proteome</keyword>